<evidence type="ECO:0000313" key="4">
    <source>
        <dbReference type="Proteomes" id="UP000316282"/>
    </source>
</evidence>
<dbReference type="AlphaFoldDB" id="A0A2X4UI66"/>
<evidence type="ECO:0000313" key="2">
    <source>
        <dbReference type="EMBL" id="TPH20109.1"/>
    </source>
</evidence>
<sequence length="108" mass="13052">MKLISVPLTREAMHRLNYNQCIPGDLEELELDDDVYREIWSTNFFDVINKELDKNIDDYEDESICDNNRLNRLLNIISRYIHIHTFFRELYRLVKLALNSNTGIFFFF</sequence>
<evidence type="ECO:0000313" key="3">
    <source>
        <dbReference type="Proteomes" id="UP000248808"/>
    </source>
</evidence>
<dbReference type="Proteomes" id="UP000248808">
    <property type="component" value="Chromosome 1"/>
</dbReference>
<dbReference type="EMBL" id="LS483458">
    <property type="protein sequence ID" value="SQH97604.1"/>
    <property type="molecule type" value="Genomic_DNA"/>
</dbReference>
<dbReference type="Proteomes" id="UP000316282">
    <property type="component" value="Unassembled WGS sequence"/>
</dbReference>
<protein>
    <submittedName>
        <fullName evidence="1">Uncharacterized protein</fullName>
    </submittedName>
</protein>
<accession>A0A2X4UI66</accession>
<dbReference type="RefSeq" id="WP_048953336.1">
    <property type="nucleotide sequence ID" value="NZ_LS483458.1"/>
</dbReference>
<dbReference type="GeneID" id="56958105"/>
<dbReference type="EMBL" id="SDPD01000012">
    <property type="protein sequence ID" value="TPH20109.1"/>
    <property type="molecule type" value="Genomic_DNA"/>
</dbReference>
<dbReference type="KEGG" id="hhz:NCTC10839_01524"/>
<reference evidence="1 3" key="1">
    <citation type="submission" date="2018-06" db="EMBL/GenBank/DDBJ databases">
        <authorList>
            <consortium name="Pathogen Informatics"/>
            <person name="Doyle S."/>
        </authorList>
    </citation>
    <scope>NUCLEOTIDE SEQUENCE [LARGE SCALE GENOMIC DNA]</scope>
    <source>
        <strain evidence="1 3">NCTC10839</strain>
    </source>
</reference>
<name>A0A2X4UI66_HAEHA</name>
<reference evidence="2 4" key="2">
    <citation type="submission" date="2019-01" db="EMBL/GenBank/DDBJ databases">
        <title>Comparative genomic analysis identifies haemin-independent Haemophilus haemolyticus: a formal re-classification of Haemophilus intermedius.</title>
        <authorList>
            <person name="Harris T.M."/>
            <person name="Price E.P."/>
            <person name="Sarovich D.S."/>
            <person name="Norskov-Lauritsen N."/>
            <person name="Beissbarth J."/>
            <person name="Chang A.B."/>
            <person name="Smith-Vaughan H.C."/>
        </authorList>
    </citation>
    <scope>NUCLEOTIDE SEQUENCE [LARGE SCALE GENOMIC DNA]</scope>
    <source>
        <strain evidence="2 4">60982 B Hi-1</strain>
    </source>
</reference>
<organism evidence="1 3">
    <name type="scientific">Haemophilus haemolyticus</name>
    <dbReference type="NCBI Taxonomy" id="726"/>
    <lineage>
        <taxon>Bacteria</taxon>
        <taxon>Pseudomonadati</taxon>
        <taxon>Pseudomonadota</taxon>
        <taxon>Gammaproteobacteria</taxon>
        <taxon>Pasteurellales</taxon>
        <taxon>Pasteurellaceae</taxon>
        <taxon>Haemophilus</taxon>
    </lineage>
</organism>
<gene>
    <name evidence="2" type="ORF">EUX52_09250</name>
    <name evidence="1" type="ORF">NCTC10839_01524</name>
</gene>
<evidence type="ECO:0000313" key="1">
    <source>
        <dbReference type="EMBL" id="SQH97604.1"/>
    </source>
</evidence>
<proteinExistence type="predicted"/>